<dbReference type="AlphaFoldDB" id="A0A840S796"/>
<protein>
    <recommendedName>
        <fullName evidence="5 8">Aldose 1-epimerase</fullName>
        <ecNumber evidence="4 8">5.1.3.3</ecNumber>
    </recommendedName>
</protein>
<evidence type="ECO:0000256" key="7">
    <source>
        <dbReference type="ARBA" id="ARBA00023277"/>
    </source>
</evidence>
<evidence type="ECO:0000256" key="5">
    <source>
        <dbReference type="ARBA" id="ARBA00014165"/>
    </source>
</evidence>
<dbReference type="GO" id="GO:0033499">
    <property type="term" value="P:galactose catabolic process via UDP-galactose, Leloir pathway"/>
    <property type="evidence" value="ECO:0007669"/>
    <property type="project" value="TreeGrafter"/>
</dbReference>
<comment type="pathway">
    <text evidence="2 8">Carbohydrate metabolism; hexose metabolism.</text>
</comment>
<name>A0A840S796_9SPIR</name>
<dbReference type="EC" id="5.1.3.3" evidence="4 8"/>
<organism evidence="12 14">
    <name type="scientific">Treponema rectale</name>
    <dbReference type="NCBI Taxonomy" id="744512"/>
    <lineage>
        <taxon>Bacteria</taxon>
        <taxon>Pseudomonadati</taxon>
        <taxon>Spirochaetota</taxon>
        <taxon>Spirochaetia</taxon>
        <taxon>Spirochaetales</taxon>
        <taxon>Treponemataceae</taxon>
        <taxon>Treponema</taxon>
    </lineage>
</organism>
<evidence type="ECO:0000256" key="2">
    <source>
        <dbReference type="ARBA" id="ARBA00005028"/>
    </source>
</evidence>
<dbReference type="EMBL" id="CP031517">
    <property type="protein sequence ID" value="QOS39861.1"/>
    <property type="molecule type" value="Genomic_DNA"/>
</dbReference>
<dbReference type="UniPathway" id="UPA00242"/>
<comment type="catalytic activity">
    <reaction evidence="1 8">
        <text>alpha-D-glucose = beta-D-glucose</text>
        <dbReference type="Rhea" id="RHEA:10264"/>
        <dbReference type="ChEBI" id="CHEBI:15903"/>
        <dbReference type="ChEBI" id="CHEBI:17925"/>
        <dbReference type="EC" id="5.1.3.3"/>
    </reaction>
</comment>
<feature type="binding site" evidence="11">
    <location>
        <begin position="183"/>
        <end position="185"/>
    </location>
    <ligand>
        <name>beta-D-galactose</name>
        <dbReference type="ChEBI" id="CHEBI:27667"/>
    </ligand>
</feature>
<evidence type="ECO:0000256" key="1">
    <source>
        <dbReference type="ARBA" id="ARBA00001614"/>
    </source>
</evidence>
<dbReference type="GO" id="GO:0030246">
    <property type="term" value="F:carbohydrate binding"/>
    <property type="evidence" value="ECO:0007669"/>
    <property type="project" value="InterPro"/>
</dbReference>
<dbReference type="GO" id="GO:0004034">
    <property type="term" value="F:aldose 1-epimerase activity"/>
    <property type="evidence" value="ECO:0007669"/>
    <property type="project" value="UniProtKB-EC"/>
</dbReference>
<feature type="active site" description="Proton acceptor" evidence="9">
    <location>
        <position position="313"/>
    </location>
</feature>
<dbReference type="KEGG" id="trc:DYE49_05095"/>
<feature type="active site" description="Proton donor" evidence="9">
    <location>
        <position position="183"/>
    </location>
</feature>
<gene>
    <name evidence="13" type="ORF">DYE49_05095</name>
    <name evidence="12" type="ORF">HNP77_000793</name>
</gene>
<accession>A0A840S796</accession>
<evidence type="ECO:0000256" key="6">
    <source>
        <dbReference type="ARBA" id="ARBA00023235"/>
    </source>
</evidence>
<dbReference type="Pfam" id="PF01263">
    <property type="entry name" value="Aldose_epim"/>
    <property type="match status" value="1"/>
</dbReference>
<dbReference type="InterPro" id="IPR011013">
    <property type="entry name" value="Gal_mutarotase_sf_dom"/>
</dbReference>
<keyword evidence="7 8" id="KW-0119">Carbohydrate metabolism</keyword>
<dbReference type="Proteomes" id="UP000593591">
    <property type="component" value="Chromosome"/>
</dbReference>
<reference evidence="13 15" key="1">
    <citation type="submission" date="2018-08" db="EMBL/GenBank/DDBJ databases">
        <title>The first complete genome of Treponema rectale (CHPAT), a commensal spirochete of the bovine rectum.</title>
        <authorList>
            <person name="Staton G.J."/>
            <person name="Clegg S.R."/>
            <person name="Carter S.D."/>
            <person name="Radford A.D."/>
            <person name="Darby A."/>
            <person name="Hall N."/>
            <person name="Birtles R.J."/>
            <person name="Evans N.J."/>
        </authorList>
    </citation>
    <scope>NUCLEOTIDE SEQUENCE [LARGE SCALE GENOMIC DNA]</scope>
    <source>
        <strain evidence="13 15">CHPA</strain>
    </source>
</reference>
<dbReference type="SUPFAM" id="SSF74650">
    <property type="entry name" value="Galactose mutarotase-like"/>
    <property type="match status" value="1"/>
</dbReference>
<evidence type="ECO:0000313" key="13">
    <source>
        <dbReference type="EMBL" id="QOS39861.1"/>
    </source>
</evidence>
<dbReference type="Proteomes" id="UP000578697">
    <property type="component" value="Unassembled WGS sequence"/>
</dbReference>
<dbReference type="InterPro" id="IPR014718">
    <property type="entry name" value="GH-type_carb-bd"/>
</dbReference>
<feature type="binding site" evidence="11">
    <location>
        <begin position="82"/>
        <end position="83"/>
    </location>
    <ligand>
        <name>beta-D-galactose</name>
        <dbReference type="ChEBI" id="CHEBI:27667"/>
    </ligand>
</feature>
<evidence type="ECO:0000256" key="3">
    <source>
        <dbReference type="ARBA" id="ARBA00006206"/>
    </source>
</evidence>
<sequence length="348" mass="38573">MVNSKFKKSRFGTLSDGKKVHIYTVSNGKMSFSATDFGCTVTSILIPGKDGFKKDVVLGHSTLAGYVNDNSCFGTAVGRFANRIGGGSFSIGGRLYELDKNDSGVNCLHGGFDRYEKKVWKASKIKTEHGIGIEFSRFSPDGEQGFPGNAQLRVIYTLNDENELTFEYFVKTDSPTPVNLTNHSYFNLDGRGTVENHFLKLNSSAYLEVNDTLVPTGKKISVDEDSDFDFREFKRIGQDIKNVGRGYDHAFMVDGWGDGKLHKIAVMKSEETGISMTVSTTQPAAQVYTANFLEGTVGKFGRVYHNHDALCIETEGYPDAPNHADFPDCIVTPEKPYHEVSVYRFDFS</sequence>
<dbReference type="RefSeq" id="WP_184651868.1">
    <property type="nucleotide sequence ID" value="NZ_JACHFR010000001.1"/>
</dbReference>
<evidence type="ECO:0000313" key="14">
    <source>
        <dbReference type="Proteomes" id="UP000578697"/>
    </source>
</evidence>
<dbReference type="PANTHER" id="PTHR10091:SF0">
    <property type="entry name" value="GALACTOSE MUTAROTASE"/>
    <property type="match status" value="1"/>
</dbReference>
<feature type="binding site" evidence="10">
    <location>
        <position position="248"/>
    </location>
    <ligand>
        <name>beta-D-galactose</name>
        <dbReference type="ChEBI" id="CHEBI:27667"/>
    </ligand>
</feature>
<dbReference type="EMBL" id="JACHFR010000001">
    <property type="protein sequence ID" value="MBB5218449.1"/>
    <property type="molecule type" value="Genomic_DNA"/>
</dbReference>
<evidence type="ECO:0000313" key="15">
    <source>
        <dbReference type="Proteomes" id="UP000593591"/>
    </source>
</evidence>
<dbReference type="InterPro" id="IPR015443">
    <property type="entry name" value="Aldose_1-epimerase"/>
</dbReference>
<dbReference type="InterPro" id="IPR008183">
    <property type="entry name" value="Aldose_1/G6P_1-epimerase"/>
</dbReference>
<dbReference type="CDD" id="cd09019">
    <property type="entry name" value="galactose_mutarotase_like"/>
    <property type="match status" value="1"/>
</dbReference>
<evidence type="ECO:0000313" key="12">
    <source>
        <dbReference type="EMBL" id="MBB5218449.1"/>
    </source>
</evidence>
<dbReference type="PROSITE" id="PS00545">
    <property type="entry name" value="ALDOSE_1_EPIMERASE"/>
    <property type="match status" value="1"/>
</dbReference>
<evidence type="ECO:0000256" key="8">
    <source>
        <dbReference type="PIRNR" id="PIRNR005096"/>
    </source>
</evidence>
<reference evidence="12 14" key="2">
    <citation type="submission" date="2020-08" db="EMBL/GenBank/DDBJ databases">
        <title>Genomic Encyclopedia of Type Strains, Phase IV (KMG-IV): sequencing the most valuable type-strain genomes for metagenomic binning, comparative biology and taxonomic classification.</title>
        <authorList>
            <person name="Goeker M."/>
        </authorList>
    </citation>
    <scope>NUCLEOTIDE SEQUENCE [LARGE SCALE GENOMIC DNA]</scope>
    <source>
        <strain evidence="12 14">DSM 103679</strain>
    </source>
</reference>
<evidence type="ECO:0000256" key="11">
    <source>
        <dbReference type="PIRSR" id="PIRSR005096-3"/>
    </source>
</evidence>
<dbReference type="PIRSF" id="PIRSF005096">
    <property type="entry name" value="GALM"/>
    <property type="match status" value="1"/>
</dbReference>
<dbReference type="PANTHER" id="PTHR10091">
    <property type="entry name" value="ALDOSE-1-EPIMERASE"/>
    <property type="match status" value="1"/>
</dbReference>
<dbReference type="InterPro" id="IPR018052">
    <property type="entry name" value="Ald1_epimerase_CS"/>
</dbReference>
<dbReference type="InterPro" id="IPR047215">
    <property type="entry name" value="Galactose_mutarotase-like"/>
</dbReference>
<dbReference type="NCBIfam" id="NF008277">
    <property type="entry name" value="PRK11055.1"/>
    <property type="match status" value="1"/>
</dbReference>
<evidence type="ECO:0000256" key="9">
    <source>
        <dbReference type="PIRSR" id="PIRSR005096-1"/>
    </source>
</evidence>
<keyword evidence="6 8" id="KW-0413">Isomerase</keyword>
<comment type="similarity">
    <text evidence="3 8">Belongs to the aldose epimerase family.</text>
</comment>
<evidence type="ECO:0000256" key="4">
    <source>
        <dbReference type="ARBA" id="ARBA00013185"/>
    </source>
</evidence>
<dbReference type="GO" id="GO:0006006">
    <property type="term" value="P:glucose metabolic process"/>
    <property type="evidence" value="ECO:0007669"/>
    <property type="project" value="TreeGrafter"/>
</dbReference>
<proteinExistence type="inferred from homology"/>
<dbReference type="Gene3D" id="2.70.98.10">
    <property type="match status" value="1"/>
</dbReference>
<evidence type="ECO:0000256" key="10">
    <source>
        <dbReference type="PIRSR" id="PIRSR005096-2"/>
    </source>
</evidence>
<keyword evidence="14" id="KW-1185">Reference proteome</keyword>